<dbReference type="GO" id="GO:0003690">
    <property type="term" value="F:double-stranded DNA binding"/>
    <property type="evidence" value="ECO:0007669"/>
    <property type="project" value="TreeGrafter"/>
</dbReference>
<evidence type="ECO:0000313" key="11">
    <source>
        <dbReference type="EMBL" id="VDM38060.1"/>
    </source>
</evidence>
<organism evidence="12 13">
    <name type="scientific">Toxocara canis</name>
    <name type="common">Canine roundworm</name>
    <dbReference type="NCBI Taxonomy" id="6265"/>
    <lineage>
        <taxon>Eukaryota</taxon>
        <taxon>Metazoa</taxon>
        <taxon>Ecdysozoa</taxon>
        <taxon>Nematoda</taxon>
        <taxon>Chromadorea</taxon>
        <taxon>Rhabditida</taxon>
        <taxon>Spirurina</taxon>
        <taxon>Ascaridomorpha</taxon>
        <taxon>Ascaridoidea</taxon>
        <taxon>Toxocaridae</taxon>
        <taxon>Toxocara</taxon>
    </lineage>
</organism>
<feature type="region of interest" description="Disordered" evidence="9">
    <location>
        <begin position="666"/>
        <end position="710"/>
    </location>
</feature>
<dbReference type="Gene3D" id="1.25.40.20">
    <property type="entry name" value="Ankyrin repeat-containing domain"/>
    <property type="match status" value="1"/>
</dbReference>
<feature type="repeat" description="ANK" evidence="8">
    <location>
        <begin position="564"/>
        <end position="587"/>
    </location>
</feature>
<dbReference type="SUPFAM" id="SSF48403">
    <property type="entry name" value="Ankyrin repeat"/>
    <property type="match status" value="1"/>
</dbReference>
<evidence type="ECO:0000256" key="9">
    <source>
        <dbReference type="SAM" id="MobiDB-lite"/>
    </source>
</evidence>
<comment type="subunit">
    <text evidence="7">May interact with calmodulin.</text>
</comment>
<keyword evidence="4" id="KW-0010">Activator</keyword>
<evidence type="ECO:0000256" key="8">
    <source>
        <dbReference type="PROSITE-ProRule" id="PRU00023"/>
    </source>
</evidence>
<accession>A0A183UE19</accession>
<proteinExistence type="inferred from homology"/>
<sequence>MFGMVRTGRIPFGMVTTGRIPFDMVRTGIEPFIREVARILYSAQDHPEWISSEVRTFPPSTSQKLFKRLDGLHFKQDGYEWKRRKEGKLIREDHVKLKVQKLETIAGSYVHSAIVPSFHRRTYWLFDQPEIVLVHYLNVTSEETRDGQPLHIRIAQSVRSSGLSLKRSQLEQQIRPILCYSMHPAEIGSLLANVDAVLNSTHSLPPAVTCRHRSEQQVSYVGDCGMEGVEVVHLEDSSHNSQSEHYPLERSNSCSGAFRRGLSSLAMRRQLSAFSDTVDQHFTGSVLANYTVESDSSLLNTEKMTTVPSGYADFACHRDANGLSKSPATVIEPDSGSSGCSASENRAVLSQAGNASQPDTSCPPPLIEIADLSPDRSPLKGGTKVLIVGGWYLRGHDYSVMFGDQQVPATLFHAGVLRCFAPPRSAGVVKLEVYCDGLLISHAVQFEYVDMSAAGGRSAVLAELGQRLSFVHSCLLTEGVDCMRELPETDAEAVVLEICNEMIQYPFNYSLLTSPPLEYNGNSLLHLCAMLNYHRTIRLLLQWRSEISSRFYMRDLDVVARDAEGRTPLHIAITHANLYTIQVLISHCPSSIDVLDDRGETPQDLVVKSRNMHIANTVKQSVEAVRQLNNKVVDERCTLSKESVNSTALWVMTNGETVTDEQRLARSSMLSSSSCLPQTRENRSPDKSLNGSSEFLDPNSANSNGSCDSSNEHHRVVHVGFIFANSERSSWMDDPLSMDVHIPDSPTTAGMWSALTSNDDAASEEARARMANLAQQIIDALPARIKGSSTAVESNCLDDVGGLSEPSSSGLSGHSKNPFIGNAYVGSSSEWEELISPLDASNYGFTSPSSFMERTEDEAAAGEVGPLDVLNASPSPSTFSALHSASVRQSNTVEGAVGRRSPNTTDLGEFFNAEGVMGPLERHFRDLRLSVRADEYLTGMRVVIHPCAALIDVNHRIVYSSNLPPSPPEAPKAGSEWPQSFHYFLAAETEIPVNKSNYYLKRLSMLVFSNPCSKHFATKEVDKVLYYFLATI</sequence>
<evidence type="ECO:0000256" key="1">
    <source>
        <dbReference type="ARBA" id="ARBA00004123"/>
    </source>
</evidence>
<name>A0A183UE19_TOXCA</name>
<evidence type="ECO:0000256" key="5">
    <source>
        <dbReference type="ARBA" id="ARBA00023163"/>
    </source>
</evidence>
<evidence type="ECO:0000256" key="2">
    <source>
        <dbReference type="ARBA" id="ARBA00008267"/>
    </source>
</evidence>
<dbReference type="AlphaFoldDB" id="A0A183UE19"/>
<dbReference type="GO" id="GO:0005634">
    <property type="term" value="C:nucleus"/>
    <property type="evidence" value="ECO:0007669"/>
    <property type="project" value="UniProtKB-SubCell"/>
</dbReference>
<feature type="compositionally biased region" description="Polar residues" evidence="9">
    <location>
        <begin position="687"/>
        <end position="709"/>
    </location>
</feature>
<dbReference type="SUPFAM" id="SSF81296">
    <property type="entry name" value="E set domains"/>
    <property type="match status" value="1"/>
</dbReference>
<dbReference type="InterPro" id="IPR014756">
    <property type="entry name" value="Ig_E-set"/>
</dbReference>
<comment type="similarity">
    <text evidence="2">Belongs to the CAMTA family.</text>
</comment>
<keyword evidence="3 8" id="KW-0040">ANK repeat</keyword>
<evidence type="ECO:0000259" key="10">
    <source>
        <dbReference type="PROSITE" id="PS51437"/>
    </source>
</evidence>
<protein>
    <submittedName>
        <fullName evidence="13">CG-1 domain-containing protein</fullName>
    </submittedName>
</protein>
<dbReference type="GO" id="GO:0003712">
    <property type="term" value="F:transcription coregulator activity"/>
    <property type="evidence" value="ECO:0007669"/>
    <property type="project" value="TreeGrafter"/>
</dbReference>
<comment type="subcellular location">
    <subcellularLocation>
        <location evidence="1">Nucleus</location>
    </subcellularLocation>
</comment>
<dbReference type="Pfam" id="PF03859">
    <property type="entry name" value="CG-1"/>
    <property type="match status" value="1"/>
</dbReference>
<dbReference type="SMART" id="SM01076">
    <property type="entry name" value="CG-1"/>
    <property type="match status" value="1"/>
</dbReference>
<evidence type="ECO:0000313" key="12">
    <source>
        <dbReference type="Proteomes" id="UP000050794"/>
    </source>
</evidence>
<keyword evidence="6" id="KW-0539">Nucleus</keyword>
<dbReference type="SMART" id="SM00429">
    <property type="entry name" value="IPT"/>
    <property type="match status" value="1"/>
</dbReference>
<reference evidence="11 12" key="2">
    <citation type="submission" date="2018-11" db="EMBL/GenBank/DDBJ databases">
        <authorList>
            <consortium name="Pathogen Informatics"/>
        </authorList>
    </citation>
    <scope>NUCLEOTIDE SEQUENCE [LARGE SCALE GENOMIC DNA]</scope>
</reference>
<keyword evidence="5" id="KW-0804">Transcription</keyword>
<dbReference type="Pfam" id="PF01833">
    <property type="entry name" value="TIG"/>
    <property type="match status" value="1"/>
</dbReference>
<dbReference type="InterPro" id="IPR002110">
    <property type="entry name" value="Ankyrin_rpt"/>
</dbReference>
<dbReference type="Gene3D" id="2.60.40.10">
    <property type="entry name" value="Immunoglobulins"/>
    <property type="match status" value="1"/>
</dbReference>
<dbReference type="InterPro" id="IPR013783">
    <property type="entry name" value="Ig-like_fold"/>
</dbReference>
<evidence type="ECO:0000256" key="3">
    <source>
        <dbReference type="ARBA" id="ARBA00023043"/>
    </source>
</evidence>
<gene>
    <name evidence="11" type="ORF">TCNE_LOCUS6739</name>
</gene>
<dbReference type="WBParaSite" id="TCNE_0000673901-mRNA-1">
    <property type="protein sequence ID" value="TCNE_0000673901-mRNA-1"/>
    <property type="gene ID" value="TCNE_0000673901"/>
</dbReference>
<keyword evidence="12" id="KW-1185">Reference proteome</keyword>
<dbReference type="PROSITE" id="PS50297">
    <property type="entry name" value="ANK_REP_REGION"/>
    <property type="match status" value="1"/>
</dbReference>
<dbReference type="PANTHER" id="PTHR23335:SF1">
    <property type="entry name" value="CALMODULIN-BINDING TRANSCRIPTION ACTIVATOR, ISOFORM F"/>
    <property type="match status" value="1"/>
</dbReference>
<dbReference type="InterPro" id="IPR005559">
    <property type="entry name" value="CG-1_dom"/>
</dbReference>
<feature type="domain" description="CG-1" evidence="10">
    <location>
        <begin position="19"/>
        <end position="145"/>
    </location>
</feature>
<dbReference type="Proteomes" id="UP000050794">
    <property type="component" value="Unassembled WGS sequence"/>
</dbReference>
<dbReference type="InterPro" id="IPR002909">
    <property type="entry name" value="IPT_dom"/>
</dbReference>
<dbReference type="PROSITE" id="PS51437">
    <property type="entry name" value="CG_1"/>
    <property type="match status" value="1"/>
</dbReference>
<dbReference type="GO" id="GO:0006357">
    <property type="term" value="P:regulation of transcription by RNA polymerase II"/>
    <property type="evidence" value="ECO:0007669"/>
    <property type="project" value="TreeGrafter"/>
</dbReference>
<dbReference type="InterPro" id="IPR036770">
    <property type="entry name" value="Ankyrin_rpt-contain_sf"/>
</dbReference>
<dbReference type="Pfam" id="PF12796">
    <property type="entry name" value="Ank_2"/>
    <property type="match status" value="1"/>
</dbReference>
<dbReference type="EMBL" id="UYWY01019547">
    <property type="protein sequence ID" value="VDM38060.1"/>
    <property type="molecule type" value="Genomic_DNA"/>
</dbReference>
<evidence type="ECO:0000256" key="4">
    <source>
        <dbReference type="ARBA" id="ARBA00023159"/>
    </source>
</evidence>
<evidence type="ECO:0000313" key="13">
    <source>
        <dbReference type="WBParaSite" id="TCNE_0000673901-mRNA-1"/>
    </source>
</evidence>
<evidence type="ECO:0000256" key="6">
    <source>
        <dbReference type="ARBA" id="ARBA00023242"/>
    </source>
</evidence>
<dbReference type="PANTHER" id="PTHR23335">
    <property type="entry name" value="CALMODULIN-BINDING TRANSCRIPTION ACTIVATOR CAMTA"/>
    <property type="match status" value="1"/>
</dbReference>
<dbReference type="PROSITE" id="PS50088">
    <property type="entry name" value="ANK_REPEAT"/>
    <property type="match status" value="1"/>
</dbReference>
<evidence type="ECO:0000256" key="7">
    <source>
        <dbReference type="ARBA" id="ARBA00029480"/>
    </source>
</evidence>
<dbReference type="SMART" id="SM00248">
    <property type="entry name" value="ANK"/>
    <property type="match status" value="2"/>
</dbReference>
<reference evidence="13" key="1">
    <citation type="submission" date="2016-06" db="UniProtKB">
        <authorList>
            <consortium name="WormBaseParasite"/>
        </authorList>
    </citation>
    <scope>IDENTIFICATION</scope>
</reference>